<accession>A0ABR7P374</accession>
<proteinExistence type="predicted"/>
<keyword evidence="2" id="KW-1185">Reference proteome</keyword>
<dbReference type="EMBL" id="JACRTI010000038">
    <property type="protein sequence ID" value="MBC8602805.1"/>
    <property type="molecule type" value="Genomic_DNA"/>
</dbReference>
<comment type="caution">
    <text evidence="1">The sequence shown here is derived from an EMBL/GenBank/DDBJ whole genome shotgun (WGS) entry which is preliminary data.</text>
</comment>
<reference evidence="1 2" key="1">
    <citation type="submission" date="2020-08" db="EMBL/GenBank/DDBJ databases">
        <title>Genome public.</title>
        <authorList>
            <person name="Liu C."/>
            <person name="Sun Q."/>
        </authorList>
    </citation>
    <scope>NUCLEOTIDE SEQUENCE [LARGE SCALE GENOMIC DNA]</scope>
    <source>
        <strain evidence="1 2">426_9</strain>
    </source>
</reference>
<organism evidence="1 2">
    <name type="scientific">Parabacteroides acidifaciens</name>
    <dbReference type="NCBI Taxonomy" id="2290935"/>
    <lineage>
        <taxon>Bacteria</taxon>
        <taxon>Pseudomonadati</taxon>
        <taxon>Bacteroidota</taxon>
        <taxon>Bacteroidia</taxon>
        <taxon>Bacteroidales</taxon>
        <taxon>Tannerellaceae</taxon>
        <taxon>Parabacteroides</taxon>
    </lineage>
</organism>
<evidence type="ECO:0000313" key="2">
    <source>
        <dbReference type="Proteomes" id="UP000629596"/>
    </source>
</evidence>
<dbReference type="Proteomes" id="UP000629596">
    <property type="component" value="Unassembled WGS sequence"/>
</dbReference>
<evidence type="ECO:0000313" key="1">
    <source>
        <dbReference type="EMBL" id="MBC8602805.1"/>
    </source>
</evidence>
<name>A0ABR7P374_9BACT</name>
<sequence length="53" mass="5933">MVISNPKMHCINDTLTHLMLTERNDDYAFNSICVATKEGLYSASTVEFGFTTT</sequence>
<dbReference type="RefSeq" id="WP_158543385.1">
    <property type="nucleotide sequence ID" value="NZ_JACRTI010000038.1"/>
</dbReference>
<protein>
    <submittedName>
        <fullName evidence="1">Uncharacterized protein</fullName>
    </submittedName>
</protein>
<gene>
    <name evidence="1" type="ORF">H8784_13890</name>
</gene>